<organism evidence="2 3">
    <name type="scientific">Enterococcus larvae</name>
    <dbReference type="NCBI Taxonomy" id="2794352"/>
    <lineage>
        <taxon>Bacteria</taxon>
        <taxon>Bacillati</taxon>
        <taxon>Bacillota</taxon>
        <taxon>Bacilli</taxon>
        <taxon>Lactobacillales</taxon>
        <taxon>Enterococcaceae</taxon>
        <taxon>Enterococcus</taxon>
    </lineage>
</organism>
<evidence type="ECO:0000313" key="2">
    <source>
        <dbReference type="EMBL" id="MBP1045709.1"/>
    </source>
</evidence>
<protein>
    <submittedName>
        <fullName evidence="2">Cupin domain-containing protein</fullName>
    </submittedName>
</protein>
<dbReference type="Gene3D" id="2.60.120.10">
    <property type="entry name" value="Jelly Rolls"/>
    <property type="match status" value="1"/>
</dbReference>
<dbReference type="SUPFAM" id="SSF51182">
    <property type="entry name" value="RmlC-like cupins"/>
    <property type="match status" value="1"/>
</dbReference>
<dbReference type="InterPro" id="IPR013096">
    <property type="entry name" value="Cupin_2"/>
</dbReference>
<dbReference type="InterPro" id="IPR011051">
    <property type="entry name" value="RmlC_Cupin_sf"/>
</dbReference>
<reference evidence="2 3" key="1">
    <citation type="submission" date="2020-12" db="EMBL/GenBank/DDBJ databases">
        <title>Vagococcus allomyrinae sp. nov. and Enterococcus lavae sp. nov., isolated from the larvae of Allomyrina dichotoma.</title>
        <authorList>
            <person name="Lee S.D."/>
        </authorList>
    </citation>
    <scope>NUCLEOTIDE SEQUENCE [LARGE SCALE GENOMIC DNA]</scope>
    <source>
        <strain evidence="2 3">BWM-S5</strain>
    </source>
</reference>
<keyword evidence="3" id="KW-1185">Reference proteome</keyword>
<dbReference type="RefSeq" id="WP_209556496.1">
    <property type="nucleotide sequence ID" value="NZ_JAEDXU010000002.1"/>
</dbReference>
<comment type="caution">
    <text evidence="2">The sequence shown here is derived from an EMBL/GenBank/DDBJ whole genome shotgun (WGS) entry which is preliminary data.</text>
</comment>
<proteinExistence type="predicted"/>
<sequence>MSEESINIQRLEEAIFVKKAEGTEVNYFLYPEFEVHRNRLSPGVIQGWHAHQIVEEVLTCTDGTFTVEVIENGSLISIVVEQGDVVRVKKSIHRLVNQSNTAAEFIVFRFVPTGKSQQEKIKLDKREYTKEEIAELLNR</sequence>
<dbReference type="Proteomes" id="UP000673375">
    <property type="component" value="Unassembled WGS sequence"/>
</dbReference>
<feature type="domain" description="Cupin type-2" evidence="1">
    <location>
        <begin position="40"/>
        <end position="107"/>
    </location>
</feature>
<dbReference type="InterPro" id="IPR014710">
    <property type="entry name" value="RmlC-like_jellyroll"/>
</dbReference>
<accession>A0ABS4CH07</accession>
<evidence type="ECO:0000313" key="3">
    <source>
        <dbReference type="Proteomes" id="UP000673375"/>
    </source>
</evidence>
<dbReference type="CDD" id="cd02208">
    <property type="entry name" value="cupin_RmlC-like"/>
    <property type="match status" value="1"/>
</dbReference>
<name>A0ABS4CH07_9ENTE</name>
<dbReference type="EMBL" id="JAEDXU010000002">
    <property type="protein sequence ID" value="MBP1045709.1"/>
    <property type="molecule type" value="Genomic_DNA"/>
</dbReference>
<dbReference type="Pfam" id="PF07883">
    <property type="entry name" value="Cupin_2"/>
    <property type="match status" value="1"/>
</dbReference>
<evidence type="ECO:0000259" key="1">
    <source>
        <dbReference type="Pfam" id="PF07883"/>
    </source>
</evidence>
<gene>
    <name evidence="2" type="ORF">I6N96_05415</name>
</gene>